<evidence type="ECO:0000313" key="1">
    <source>
        <dbReference type="EMBL" id="RUS72588.1"/>
    </source>
</evidence>
<evidence type="ECO:0000313" key="2">
    <source>
        <dbReference type="Proteomes" id="UP000271974"/>
    </source>
</evidence>
<accession>A0A433STV2</accession>
<reference evidence="1 2" key="1">
    <citation type="submission" date="2019-01" db="EMBL/GenBank/DDBJ databases">
        <title>A draft genome assembly of the solar-powered sea slug Elysia chlorotica.</title>
        <authorList>
            <person name="Cai H."/>
            <person name="Li Q."/>
            <person name="Fang X."/>
            <person name="Li J."/>
            <person name="Curtis N.E."/>
            <person name="Altenburger A."/>
            <person name="Shibata T."/>
            <person name="Feng M."/>
            <person name="Maeda T."/>
            <person name="Schwartz J.A."/>
            <person name="Shigenobu S."/>
            <person name="Lundholm N."/>
            <person name="Nishiyama T."/>
            <person name="Yang H."/>
            <person name="Hasebe M."/>
            <person name="Li S."/>
            <person name="Pierce S.K."/>
            <person name="Wang J."/>
        </authorList>
    </citation>
    <scope>NUCLEOTIDE SEQUENCE [LARGE SCALE GENOMIC DNA]</scope>
    <source>
        <strain evidence="1">EC2010</strain>
        <tissue evidence="1">Whole organism of an adult</tissue>
    </source>
</reference>
<comment type="caution">
    <text evidence="1">The sequence shown here is derived from an EMBL/GenBank/DDBJ whole genome shotgun (WGS) entry which is preliminary data.</text>
</comment>
<dbReference type="Proteomes" id="UP000271974">
    <property type="component" value="Unassembled WGS sequence"/>
</dbReference>
<feature type="non-terminal residue" evidence="1">
    <location>
        <position position="1"/>
    </location>
</feature>
<proteinExistence type="predicted"/>
<gene>
    <name evidence="1" type="ORF">EGW08_019651</name>
</gene>
<sequence>SGEGRGSVVAMTYNQQTCGAACARLHGGAGRGAVAVVARVGALVRGLLEEVVLQRVVGRDARLGVVLQHAQDQVLELEVVGRRVANLARPAAPGPARVGPYHVVQLPAVRSLVLVTVWQELEVFPRLLRLVQQMFGRHTQHLHNLHHLIHLIGAGEQRLSRVHLYEDAAQAPHTKLFSLPPKQNQTQPIIHPIDHTHPLSDLAGAAEVDDLDGAALGVAQQDVLGLEVAVDDVQLGRGQVEQRGAQLLGKLARQVQGNPAEVGVAQQVVQVVAQQLKHKAQVVAEHEPLTYIILVLPVVGVHQLQQLDLDLRLVQEWFLVLDDLDGHMLLVSVVKRLHDLPHT</sequence>
<keyword evidence="2" id="KW-1185">Reference proteome</keyword>
<dbReference type="OrthoDB" id="10678133at2759"/>
<protein>
    <submittedName>
        <fullName evidence="1">Uncharacterized protein</fullName>
    </submittedName>
</protein>
<dbReference type="EMBL" id="RQTK01001047">
    <property type="protein sequence ID" value="RUS72588.1"/>
    <property type="molecule type" value="Genomic_DNA"/>
</dbReference>
<organism evidence="1 2">
    <name type="scientific">Elysia chlorotica</name>
    <name type="common">Eastern emerald elysia</name>
    <name type="synonym">Sea slug</name>
    <dbReference type="NCBI Taxonomy" id="188477"/>
    <lineage>
        <taxon>Eukaryota</taxon>
        <taxon>Metazoa</taxon>
        <taxon>Spiralia</taxon>
        <taxon>Lophotrochozoa</taxon>
        <taxon>Mollusca</taxon>
        <taxon>Gastropoda</taxon>
        <taxon>Heterobranchia</taxon>
        <taxon>Euthyneura</taxon>
        <taxon>Panpulmonata</taxon>
        <taxon>Sacoglossa</taxon>
        <taxon>Placobranchoidea</taxon>
        <taxon>Plakobranchidae</taxon>
        <taxon>Elysia</taxon>
    </lineage>
</organism>
<dbReference type="AlphaFoldDB" id="A0A433STV2"/>
<name>A0A433STV2_ELYCH</name>